<feature type="transmembrane region" description="Helical" evidence="1">
    <location>
        <begin position="21"/>
        <end position="40"/>
    </location>
</feature>
<reference evidence="2 3" key="1">
    <citation type="journal article" date="2015" name="BMC Genomics">
        <title>Transcriptome analysis of thermophilic methylotrophic Bacillus methanolicus MGA3 using RNA-sequencing provides detailed insights into its previously uncharted transcriptional landscape.</title>
        <authorList>
            <person name="Irla M."/>
            <person name="Neshat A."/>
            <person name="Brautaset T."/>
            <person name="Ruckert C."/>
            <person name="Kalinowski J."/>
            <person name="Wendisch V.F."/>
        </authorList>
    </citation>
    <scope>NUCLEOTIDE SEQUENCE [LARGE SCALE GENOMIC DNA]</scope>
    <source>
        <strain evidence="3">MGA3 / ATCC 53907</strain>
    </source>
</reference>
<keyword evidence="1" id="KW-0812">Transmembrane</keyword>
<dbReference type="RefSeq" id="WP_003348134.1">
    <property type="nucleotide sequence ID" value="NZ_CP007739.1"/>
</dbReference>
<organism evidence="2 3">
    <name type="scientific">Bacillus methanolicus (strain MGA3 / ATCC 53907)</name>
    <dbReference type="NCBI Taxonomy" id="796606"/>
    <lineage>
        <taxon>Bacteria</taxon>
        <taxon>Bacillati</taxon>
        <taxon>Bacillota</taxon>
        <taxon>Bacilli</taxon>
        <taxon>Bacillales</taxon>
        <taxon>Bacillaceae</taxon>
        <taxon>Bacillus</taxon>
    </lineage>
</organism>
<gene>
    <name evidence="2" type="ORF">BMMGA3_02445</name>
</gene>
<name>I3E385_BACMM</name>
<evidence type="ECO:0000313" key="2">
    <source>
        <dbReference type="EMBL" id="AIE58955.1"/>
    </source>
</evidence>
<evidence type="ECO:0000256" key="1">
    <source>
        <dbReference type="SAM" id="Phobius"/>
    </source>
</evidence>
<dbReference type="Proteomes" id="UP000027602">
    <property type="component" value="Chromosome"/>
</dbReference>
<keyword evidence="3" id="KW-1185">Reference proteome</keyword>
<evidence type="ECO:0000313" key="3">
    <source>
        <dbReference type="Proteomes" id="UP000027602"/>
    </source>
</evidence>
<accession>I3E385</accession>
<dbReference type="KEGG" id="bmet:BMMGA3_02445"/>
<keyword evidence="1" id="KW-1133">Transmembrane helix</keyword>
<dbReference type="OrthoDB" id="8613028at2"/>
<dbReference type="AlphaFoldDB" id="I3E385"/>
<protein>
    <submittedName>
        <fullName evidence="2">Putative membrane protein</fullName>
    </submittedName>
</protein>
<dbReference type="EMBL" id="CP007739">
    <property type="protein sequence ID" value="AIE58955.1"/>
    <property type="molecule type" value="Genomic_DNA"/>
</dbReference>
<sequence length="89" mass="10776">MRGLHLLIQNELMKIYSKKRTWFFLVSLIIFVSIAVFINYKAEPNGNWKEKAASEIQMLKYERNGRALFLQRDYRKVGYWRQHFTKICS</sequence>
<keyword evidence="1" id="KW-0472">Membrane</keyword>
<dbReference type="HOGENOM" id="CLU_2448493_0_0_9"/>
<proteinExistence type="predicted"/>